<proteinExistence type="predicted"/>
<reference evidence="3 4" key="1">
    <citation type="submission" date="2019-05" db="EMBL/GenBank/DDBJ databases">
        <title>Kocuria coralli sp. nov., a novel actinobacterium isolated from coral reef seawater.</title>
        <authorList>
            <person name="Li J."/>
        </authorList>
    </citation>
    <scope>NUCLEOTIDE SEQUENCE [LARGE SCALE GENOMIC DNA]</scope>
    <source>
        <strain evidence="3 4">SCSIO 13007</strain>
    </source>
</reference>
<gene>
    <name evidence="3" type="ORF">FCK90_06325</name>
</gene>
<protein>
    <submittedName>
        <fullName evidence="3">Uncharacterized protein</fullName>
    </submittedName>
</protein>
<evidence type="ECO:0000313" key="4">
    <source>
        <dbReference type="Proteomes" id="UP000325957"/>
    </source>
</evidence>
<keyword evidence="2" id="KW-0472">Membrane</keyword>
<feature type="compositionally biased region" description="Acidic residues" evidence="1">
    <location>
        <begin position="48"/>
        <end position="57"/>
    </location>
</feature>
<evidence type="ECO:0000256" key="2">
    <source>
        <dbReference type="SAM" id="Phobius"/>
    </source>
</evidence>
<comment type="caution">
    <text evidence="3">The sequence shown here is derived from an EMBL/GenBank/DDBJ whole genome shotgun (WGS) entry which is preliminary data.</text>
</comment>
<feature type="region of interest" description="Disordered" evidence="1">
    <location>
        <begin position="21"/>
        <end position="67"/>
    </location>
</feature>
<dbReference type="Proteomes" id="UP000325957">
    <property type="component" value="Unassembled WGS sequence"/>
</dbReference>
<evidence type="ECO:0000313" key="3">
    <source>
        <dbReference type="EMBL" id="KAA9394438.1"/>
    </source>
</evidence>
<keyword evidence="2" id="KW-1133">Transmembrane helix</keyword>
<sequence length="132" mass="14467">MSTPDRDPHADERAWEEIVERLRGPAHGPLGENGLEELEEDGPRDYELAEDPDEDWQPPDPGDVTLGLSSGTMTAWGVLVLVPVVMVVLAFMMNGLPWWLWVPGLAVVISSIASLLRKLPEDRDDGDDGAVV</sequence>
<keyword evidence="2" id="KW-0812">Transmembrane</keyword>
<feature type="transmembrane region" description="Helical" evidence="2">
    <location>
        <begin position="98"/>
        <end position="116"/>
    </location>
</feature>
<dbReference type="OrthoDB" id="4883495at2"/>
<keyword evidence="4" id="KW-1185">Reference proteome</keyword>
<dbReference type="AlphaFoldDB" id="A0A5J5KYD1"/>
<dbReference type="RefSeq" id="WP_158033461.1">
    <property type="nucleotide sequence ID" value="NZ_ML708615.1"/>
</dbReference>
<name>A0A5J5KYD1_9MICC</name>
<organism evidence="3 4">
    <name type="scientific">Kocuria coralli</name>
    <dbReference type="NCBI Taxonomy" id="1461025"/>
    <lineage>
        <taxon>Bacteria</taxon>
        <taxon>Bacillati</taxon>
        <taxon>Actinomycetota</taxon>
        <taxon>Actinomycetes</taxon>
        <taxon>Micrococcales</taxon>
        <taxon>Micrococcaceae</taxon>
        <taxon>Kocuria</taxon>
    </lineage>
</organism>
<dbReference type="EMBL" id="SZWF01000006">
    <property type="protein sequence ID" value="KAA9394438.1"/>
    <property type="molecule type" value="Genomic_DNA"/>
</dbReference>
<feature type="transmembrane region" description="Helical" evidence="2">
    <location>
        <begin position="73"/>
        <end position="92"/>
    </location>
</feature>
<evidence type="ECO:0000256" key="1">
    <source>
        <dbReference type="SAM" id="MobiDB-lite"/>
    </source>
</evidence>
<accession>A0A5J5KYD1</accession>